<keyword evidence="3" id="KW-0548">Nucleotidyltransferase</keyword>
<dbReference type="CDD" id="cd01949">
    <property type="entry name" value="GGDEF"/>
    <property type="match status" value="1"/>
</dbReference>
<dbReference type="PROSITE" id="PS50887">
    <property type="entry name" value="GGDEF"/>
    <property type="match status" value="1"/>
</dbReference>
<dbReference type="NCBIfam" id="TIGR00229">
    <property type="entry name" value="sensory_box"/>
    <property type="match status" value="1"/>
</dbReference>
<feature type="transmembrane region" description="Helical" evidence="1">
    <location>
        <begin position="6"/>
        <end position="27"/>
    </location>
</feature>
<dbReference type="RefSeq" id="WP_377770404.1">
    <property type="nucleotide sequence ID" value="NZ_JBHUHO010000016.1"/>
</dbReference>
<dbReference type="SMART" id="SM00267">
    <property type="entry name" value="GGDEF"/>
    <property type="match status" value="1"/>
</dbReference>
<dbReference type="NCBIfam" id="TIGR00254">
    <property type="entry name" value="GGDEF"/>
    <property type="match status" value="1"/>
</dbReference>
<evidence type="ECO:0000313" key="3">
    <source>
        <dbReference type="EMBL" id="MFD2115341.1"/>
    </source>
</evidence>
<proteinExistence type="predicted"/>
<gene>
    <name evidence="3" type="ORF">ACFSJH_06285</name>
</gene>
<accession>A0ABW4YI27</accession>
<reference evidence="4" key="1">
    <citation type="journal article" date="2019" name="Int. J. Syst. Evol. Microbiol.">
        <title>The Global Catalogue of Microorganisms (GCM) 10K type strain sequencing project: providing services to taxonomists for standard genome sequencing and annotation.</title>
        <authorList>
            <consortium name="The Broad Institute Genomics Platform"/>
            <consortium name="The Broad Institute Genome Sequencing Center for Infectious Disease"/>
            <person name="Wu L."/>
            <person name="Ma J."/>
        </authorList>
    </citation>
    <scope>NUCLEOTIDE SEQUENCE [LARGE SCALE GENOMIC DNA]</scope>
    <source>
        <strain evidence="4">GH52</strain>
    </source>
</reference>
<keyword evidence="1" id="KW-1133">Transmembrane helix</keyword>
<comment type="caution">
    <text evidence="3">The sequence shown here is derived from an EMBL/GenBank/DDBJ whole genome shotgun (WGS) entry which is preliminary data.</text>
</comment>
<feature type="domain" description="GGDEF" evidence="2">
    <location>
        <begin position="403"/>
        <end position="537"/>
    </location>
</feature>
<dbReference type="InterPro" id="IPR029787">
    <property type="entry name" value="Nucleotide_cyclase"/>
</dbReference>
<dbReference type="GO" id="GO:0052621">
    <property type="term" value="F:diguanylate cyclase activity"/>
    <property type="evidence" value="ECO:0007669"/>
    <property type="project" value="UniProtKB-EC"/>
</dbReference>
<dbReference type="Gene3D" id="3.30.450.20">
    <property type="entry name" value="PAS domain"/>
    <property type="match status" value="1"/>
</dbReference>
<evidence type="ECO:0000313" key="4">
    <source>
        <dbReference type="Proteomes" id="UP001597362"/>
    </source>
</evidence>
<evidence type="ECO:0000256" key="1">
    <source>
        <dbReference type="SAM" id="Phobius"/>
    </source>
</evidence>
<feature type="transmembrane region" description="Helical" evidence="1">
    <location>
        <begin position="208"/>
        <end position="231"/>
    </location>
</feature>
<dbReference type="InterPro" id="IPR000014">
    <property type="entry name" value="PAS"/>
</dbReference>
<feature type="transmembrane region" description="Helical" evidence="1">
    <location>
        <begin position="144"/>
        <end position="167"/>
    </location>
</feature>
<feature type="transmembrane region" description="Helical" evidence="1">
    <location>
        <begin position="71"/>
        <end position="91"/>
    </location>
</feature>
<keyword evidence="1" id="KW-0472">Membrane</keyword>
<dbReference type="PANTHER" id="PTHR45138:SF9">
    <property type="entry name" value="DIGUANYLATE CYCLASE DGCM-RELATED"/>
    <property type="match status" value="1"/>
</dbReference>
<feature type="transmembrane region" description="Helical" evidence="1">
    <location>
        <begin position="39"/>
        <end position="59"/>
    </location>
</feature>
<keyword evidence="4" id="KW-1185">Reference proteome</keyword>
<dbReference type="Pfam" id="PF00990">
    <property type="entry name" value="GGDEF"/>
    <property type="match status" value="1"/>
</dbReference>
<dbReference type="InterPro" id="IPR035965">
    <property type="entry name" value="PAS-like_dom_sf"/>
</dbReference>
<keyword evidence="3" id="KW-0808">Transferase</keyword>
<dbReference type="InterPro" id="IPR050469">
    <property type="entry name" value="Diguanylate_Cyclase"/>
</dbReference>
<dbReference type="Gene3D" id="3.30.70.270">
    <property type="match status" value="1"/>
</dbReference>
<dbReference type="SUPFAM" id="SSF55785">
    <property type="entry name" value="PYP-like sensor domain (PAS domain)"/>
    <property type="match status" value="1"/>
</dbReference>
<dbReference type="PANTHER" id="PTHR45138">
    <property type="entry name" value="REGULATORY COMPONENTS OF SENSORY TRANSDUCTION SYSTEM"/>
    <property type="match status" value="1"/>
</dbReference>
<dbReference type="Pfam" id="PF16927">
    <property type="entry name" value="HisKA_7TM"/>
    <property type="match status" value="1"/>
</dbReference>
<dbReference type="InterPro" id="IPR000160">
    <property type="entry name" value="GGDEF_dom"/>
</dbReference>
<sequence>MGATYSAITMIVITAAVINFLMAIYMLSQRSSQTIPQLLAAYSLLVVIYAGSSVLQLSTDVMVDQQLWMKVQYGAKSFLPYIGLISVCYYFNQEKNIRRIHAILLLVVPCVSVILLFVNDVHYLPDFFAIWTGNSIASTVDPFAKVWFFVQGIYTIGAITISFICLLHQQKQMNDTYRLPFFLLISSFFPLLVSEYIFWFHFSRVGMSVIPILLTFTSILYMCAFVCRGMFHVAPIARDQLFQSMGDAVLVLDSNNRLVDYNKAAAKVIPGLSVETIGRAIQPYFRQHTDIPLWNDHLTLNRKASEVRKKRRRDEMNLYHSQELEWRLAQDIRYMHIRSSIIRKSTGLPTGKLIVMIDVTERTKLQQQLKQLAYFDGMTGIYKREQFLEKGQLMLEEAYRSAQSYTIILMDVDRFKRINDTYGHQVGDEALRHFVKCCQMVLRTNDLFARYGGEEFIIALPSIGASEGAAIAERLRHELAARPLAVGKQALFIAASFGVASVNRHNSFTLTELIRVADRALYRAKQKGRNRVIIAEKQDYEQLL</sequence>
<name>A0ABW4YI27_9BACL</name>
<feature type="transmembrane region" description="Helical" evidence="1">
    <location>
        <begin position="179"/>
        <end position="202"/>
    </location>
</feature>
<protein>
    <submittedName>
        <fullName evidence="3">Diguanylate cyclase</fullName>
        <ecNumber evidence="3">2.7.7.65</ecNumber>
    </submittedName>
</protein>
<dbReference type="InterPro" id="IPR043128">
    <property type="entry name" value="Rev_trsase/Diguanyl_cyclase"/>
</dbReference>
<dbReference type="EMBL" id="JBHUHO010000016">
    <property type="protein sequence ID" value="MFD2115341.1"/>
    <property type="molecule type" value="Genomic_DNA"/>
</dbReference>
<dbReference type="EC" id="2.7.7.65" evidence="3"/>
<dbReference type="SUPFAM" id="SSF55073">
    <property type="entry name" value="Nucleotide cyclase"/>
    <property type="match status" value="1"/>
</dbReference>
<feature type="transmembrane region" description="Helical" evidence="1">
    <location>
        <begin position="103"/>
        <end position="124"/>
    </location>
</feature>
<organism evidence="3 4">
    <name type="scientific">Paenibacillus yanchengensis</name>
    <dbReference type="NCBI Taxonomy" id="2035833"/>
    <lineage>
        <taxon>Bacteria</taxon>
        <taxon>Bacillati</taxon>
        <taxon>Bacillota</taxon>
        <taxon>Bacilli</taxon>
        <taxon>Bacillales</taxon>
        <taxon>Paenibacillaceae</taxon>
        <taxon>Paenibacillus</taxon>
    </lineage>
</organism>
<keyword evidence="1" id="KW-0812">Transmembrane</keyword>
<dbReference type="Proteomes" id="UP001597362">
    <property type="component" value="Unassembled WGS sequence"/>
</dbReference>
<evidence type="ECO:0000259" key="2">
    <source>
        <dbReference type="PROSITE" id="PS50887"/>
    </source>
</evidence>
<dbReference type="InterPro" id="IPR031621">
    <property type="entry name" value="HisKA_7TM"/>
</dbReference>